<evidence type="ECO:0000313" key="4">
    <source>
        <dbReference type="Proteomes" id="UP000285517"/>
    </source>
</evidence>
<feature type="domain" description="WCX" evidence="2">
    <location>
        <begin position="217"/>
        <end position="294"/>
    </location>
</feature>
<dbReference type="PANTHER" id="PTHR34580">
    <property type="match status" value="1"/>
</dbReference>
<gene>
    <name evidence="3" type="ORF">EI546_03495</name>
</gene>
<dbReference type="Proteomes" id="UP000285517">
    <property type="component" value="Chromosome"/>
</dbReference>
<evidence type="ECO:0000259" key="1">
    <source>
        <dbReference type="Pfam" id="PF13280"/>
    </source>
</evidence>
<reference evidence="3 4" key="1">
    <citation type="submission" date="2019-01" db="EMBL/GenBank/DDBJ databases">
        <title>Complete genome sequencing of Aequorivita sp. H23M31.</title>
        <authorList>
            <person name="Bae J.-W."/>
        </authorList>
    </citation>
    <scope>NUCLEOTIDE SEQUENCE [LARGE SCALE GENOMIC DNA]</scope>
    <source>
        <strain evidence="3 4">H23M31</strain>
    </source>
</reference>
<feature type="domain" description="WYL" evidence="1">
    <location>
        <begin position="118"/>
        <end position="187"/>
    </location>
</feature>
<evidence type="ECO:0000313" key="3">
    <source>
        <dbReference type="EMBL" id="QAA80849.1"/>
    </source>
</evidence>
<dbReference type="Pfam" id="PF25583">
    <property type="entry name" value="WCX"/>
    <property type="match status" value="1"/>
</dbReference>
<protein>
    <submittedName>
        <fullName evidence="3">WYL domain-containing protein</fullName>
    </submittedName>
</protein>
<dbReference type="EMBL" id="CP034951">
    <property type="protein sequence ID" value="QAA80849.1"/>
    <property type="molecule type" value="Genomic_DNA"/>
</dbReference>
<dbReference type="PROSITE" id="PS52050">
    <property type="entry name" value="WYL"/>
    <property type="match status" value="1"/>
</dbReference>
<accession>A0A410G0S1</accession>
<sequence length="298" mass="35279">MSKDIRRYLVFLELLEAADRLVTSEEIEAGLKREGLSFSTSSLNRDYQFLVSIGFKIHNTKTKGYKLDIDDTEEFSLLTNIFKRIALSNLLNKSITLEKDTHKYLSLDETSLVKNFQYFDKILEAIKNRNEISFQHTSFYHTDRSEPRTHKIKPHLLKEYQNRWYVVGETDNGFRVFGLDRIMGLQVLDNKPFINKTEEANEKLLHTVGLNFSDYEPTRMILRFHLSQKPYLESLKLHRSQEELKDGLEDFYTIKLFVSYNFELKQQLLKYGSLLEVLEPNWVREDIRKELQNAIAKY</sequence>
<dbReference type="KEGG" id="aev:EI546_03495"/>
<dbReference type="OrthoDB" id="43316at2"/>
<name>A0A410G0S1_9FLAO</name>
<dbReference type="AlphaFoldDB" id="A0A410G0S1"/>
<dbReference type="InterPro" id="IPR051534">
    <property type="entry name" value="CBASS_pafABC_assoc_protein"/>
</dbReference>
<dbReference type="Pfam" id="PF13280">
    <property type="entry name" value="WYL"/>
    <property type="match status" value="1"/>
</dbReference>
<proteinExistence type="predicted"/>
<evidence type="ECO:0000259" key="2">
    <source>
        <dbReference type="Pfam" id="PF25583"/>
    </source>
</evidence>
<dbReference type="InterPro" id="IPR057727">
    <property type="entry name" value="WCX_dom"/>
</dbReference>
<dbReference type="InterPro" id="IPR026881">
    <property type="entry name" value="WYL_dom"/>
</dbReference>
<dbReference type="RefSeq" id="WP_128249242.1">
    <property type="nucleotide sequence ID" value="NZ_CP034951.1"/>
</dbReference>
<organism evidence="3 4">
    <name type="scientific">Aequorivita ciconiae</name>
    <dbReference type="NCBI Taxonomy" id="2494375"/>
    <lineage>
        <taxon>Bacteria</taxon>
        <taxon>Pseudomonadati</taxon>
        <taxon>Bacteroidota</taxon>
        <taxon>Flavobacteriia</taxon>
        <taxon>Flavobacteriales</taxon>
        <taxon>Flavobacteriaceae</taxon>
        <taxon>Aequorivita</taxon>
    </lineage>
</organism>
<keyword evidence="4" id="KW-1185">Reference proteome</keyword>
<dbReference type="PANTHER" id="PTHR34580:SF9">
    <property type="entry name" value="SLL5097 PROTEIN"/>
    <property type="match status" value="1"/>
</dbReference>